<keyword evidence="1" id="KW-0472">Membrane</keyword>
<gene>
    <name evidence="2" type="ORF">A2822_01245</name>
</gene>
<protein>
    <submittedName>
        <fullName evidence="2">Uncharacterized protein</fullName>
    </submittedName>
</protein>
<organism evidence="2 3">
    <name type="scientific">Candidatus Staskawiczbacteria bacterium RIFCSPHIGHO2_01_FULL_41_41</name>
    <dbReference type="NCBI Taxonomy" id="1802203"/>
    <lineage>
        <taxon>Bacteria</taxon>
        <taxon>Candidatus Staskawicziibacteriota</taxon>
    </lineage>
</organism>
<evidence type="ECO:0000256" key="1">
    <source>
        <dbReference type="SAM" id="Phobius"/>
    </source>
</evidence>
<reference evidence="2 3" key="1">
    <citation type="journal article" date="2016" name="Nat. Commun.">
        <title>Thousands of microbial genomes shed light on interconnected biogeochemical processes in an aquifer system.</title>
        <authorList>
            <person name="Anantharaman K."/>
            <person name="Brown C.T."/>
            <person name="Hug L.A."/>
            <person name="Sharon I."/>
            <person name="Castelle C.J."/>
            <person name="Probst A.J."/>
            <person name="Thomas B.C."/>
            <person name="Singh A."/>
            <person name="Wilkins M.J."/>
            <person name="Karaoz U."/>
            <person name="Brodie E.L."/>
            <person name="Williams K.H."/>
            <person name="Hubbard S.S."/>
            <person name="Banfield J.F."/>
        </authorList>
    </citation>
    <scope>NUCLEOTIDE SEQUENCE [LARGE SCALE GENOMIC DNA]</scope>
</reference>
<dbReference type="Proteomes" id="UP000178774">
    <property type="component" value="Unassembled WGS sequence"/>
</dbReference>
<dbReference type="EMBL" id="MHOP01000022">
    <property type="protein sequence ID" value="OGZ65456.1"/>
    <property type="molecule type" value="Genomic_DNA"/>
</dbReference>
<comment type="caution">
    <text evidence="2">The sequence shown here is derived from an EMBL/GenBank/DDBJ whole genome shotgun (WGS) entry which is preliminary data.</text>
</comment>
<proteinExistence type="predicted"/>
<name>A0A1G2HSD6_9BACT</name>
<sequence>MVSDRALFVINVSLGLLSVLLLLTLLGLKFPTIGQAQYALDKEEPVCMIQWQEELTPNQDIDRCCLQARQQFQCRAESKDTVDWMCGSGEGLQIWLNNKAYNYCRQQPYW</sequence>
<evidence type="ECO:0000313" key="2">
    <source>
        <dbReference type="EMBL" id="OGZ65456.1"/>
    </source>
</evidence>
<feature type="transmembrane region" description="Helical" evidence="1">
    <location>
        <begin position="6"/>
        <end position="28"/>
    </location>
</feature>
<keyword evidence="1" id="KW-1133">Transmembrane helix</keyword>
<accession>A0A1G2HSD6</accession>
<evidence type="ECO:0000313" key="3">
    <source>
        <dbReference type="Proteomes" id="UP000178774"/>
    </source>
</evidence>
<dbReference type="AlphaFoldDB" id="A0A1G2HSD6"/>
<keyword evidence="1" id="KW-0812">Transmembrane</keyword>